<dbReference type="Proteomes" id="UP001262889">
    <property type="component" value="Unassembled WGS sequence"/>
</dbReference>
<evidence type="ECO:0000313" key="3">
    <source>
        <dbReference type="Proteomes" id="UP001262889"/>
    </source>
</evidence>
<feature type="transmembrane region" description="Helical" evidence="1">
    <location>
        <begin position="171"/>
        <end position="190"/>
    </location>
</feature>
<organism evidence="2 3">
    <name type="scientific">Autumnicola tepida</name>
    <dbReference type="NCBI Taxonomy" id="3075595"/>
    <lineage>
        <taxon>Bacteria</taxon>
        <taxon>Pseudomonadati</taxon>
        <taxon>Bacteroidota</taxon>
        <taxon>Flavobacteriia</taxon>
        <taxon>Flavobacteriales</taxon>
        <taxon>Flavobacteriaceae</taxon>
        <taxon>Autumnicola</taxon>
    </lineage>
</organism>
<dbReference type="EMBL" id="JAVRHQ010000024">
    <property type="protein sequence ID" value="MDT0644329.1"/>
    <property type="molecule type" value="Genomic_DNA"/>
</dbReference>
<feature type="transmembrane region" description="Helical" evidence="1">
    <location>
        <begin position="210"/>
        <end position="233"/>
    </location>
</feature>
<feature type="transmembrane region" description="Helical" evidence="1">
    <location>
        <begin position="136"/>
        <end position="159"/>
    </location>
</feature>
<gene>
    <name evidence="2" type="ORF">RM553_15935</name>
</gene>
<keyword evidence="3" id="KW-1185">Reference proteome</keyword>
<feature type="transmembrane region" description="Helical" evidence="1">
    <location>
        <begin position="42"/>
        <end position="64"/>
    </location>
</feature>
<name>A0ABU3CDB2_9FLAO</name>
<feature type="transmembrane region" description="Helical" evidence="1">
    <location>
        <begin position="12"/>
        <end position="30"/>
    </location>
</feature>
<comment type="caution">
    <text evidence="2">The sequence shown here is derived from an EMBL/GenBank/DDBJ whole genome shotgun (WGS) entry which is preliminary data.</text>
</comment>
<dbReference type="RefSeq" id="WP_311535947.1">
    <property type="nucleotide sequence ID" value="NZ_JAVRHQ010000024.1"/>
</dbReference>
<feature type="transmembrane region" description="Helical" evidence="1">
    <location>
        <begin position="113"/>
        <end position="130"/>
    </location>
</feature>
<evidence type="ECO:0000256" key="1">
    <source>
        <dbReference type="SAM" id="Phobius"/>
    </source>
</evidence>
<evidence type="ECO:0000313" key="2">
    <source>
        <dbReference type="EMBL" id="MDT0644329.1"/>
    </source>
</evidence>
<protein>
    <submittedName>
        <fullName evidence="2">Uncharacterized protein</fullName>
    </submittedName>
</protein>
<keyword evidence="1" id="KW-1133">Transmembrane helix</keyword>
<keyword evidence="1" id="KW-0812">Transmembrane</keyword>
<sequence length="241" mass="28743">MDLLEYIISNKFYFTYLLELGAAICGSYYLKKNPFATKELRWFVYYLWLVFVVDFSGTYAIWAYLDNYETFPALRNSVFARNTWMYNILKIISFLAYCQLFILQLQNQKTKKILKACLGLYLIFAVYQCLTSENFFIDYIVINSFVGTFLLLICIGAYFYEMLISDKILYFSKNVVFYISLGAMIWHLTYMPLNIYNAYFNANNVFFMKIYSFVLTYSNVFMYSVFSFGFIFCSRKKKEKL</sequence>
<feature type="transmembrane region" description="Helical" evidence="1">
    <location>
        <begin position="84"/>
        <end position="101"/>
    </location>
</feature>
<keyword evidence="1" id="KW-0472">Membrane</keyword>
<proteinExistence type="predicted"/>
<accession>A0ABU3CDB2</accession>
<reference evidence="2 3" key="1">
    <citation type="submission" date="2023-09" db="EMBL/GenBank/DDBJ databases">
        <authorList>
            <person name="Rey-Velasco X."/>
        </authorList>
    </citation>
    <scope>NUCLEOTIDE SEQUENCE [LARGE SCALE GENOMIC DNA]</scope>
    <source>
        <strain evidence="2 3">F363</strain>
    </source>
</reference>